<dbReference type="PANTHER" id="PTHR10501">
    <property type="entry name" value="U1 SMALL NUCLEAR RIBONUCLEOPROTEIN A/U2 SMALL NUCLEAR RIBONUCLEOPROTEIN B"/>
    <property type="match status" value="1"/>
</dbReference>
<evidence type="ECO:0000256" key="3">
    <source>
        <dbReference type="SAM" id="MobiDB-lite"/>
    </source>
</evidence>
<dbReference type="AlphaFoldDB" id="A0A4U0V0M8"/>
<evidence type="ECO:0000313" key="6">
    <source>
        <dbReference type="Proteomes" id="UP000310066"/>
    </source>
</evidence>
<dbReference type="SMART" id="SM00360">
    <property type="entry name" value="RRM"/>
    <property type="match status" value="2"/>
</dbReference>
<dbReference type="SUPFAM" id="SSF54928">
    <property type="entry name" value="RNA-binding domain, RBD"/>
    <property type="match status" value="1"/>
</dbReference>
<evidence type="ECO:0000313" key="5">
    <source>
        <dbReference type="EMBL" id="TKA41997.1"/>
    </source>
</evidence>
<feature type="domain" description="RRM" evidence="4">
    <location>
        <begin position="202"/>
        <end position="275"/>
    </location>
</feature>
<dbReference type="InterPro" id="IPR000504">
    <property type="entry name" value="RRM_dom"/>
</dbReference>
<dbReference type="Gene3D" id="3.30.710.10">
    <property type="entry name" value="Potassium Channel Kv1.1, Chain A"/>
    <property type="match status" value="1"/>
</dbReference>
<dbReference type="OrthoDB" id="194443at2759"/>
<gene>
    <name evidence="5" type="ORF">B0A54_06678</name>
</gene>
<dbReference type="EMBL" id="NAJP01000025">
    <property type="protein sequence ID" value="TKA41997.1"/>
    <property type="molecule type" value="Genomic_DNA"/>
</dbReference>
<dbReference type="InterPro" id="IPR011333">
    <property type="entry name" value="SKP1/BTB/POZ_sf"/>
</dbReference>
<dbReference type="FunFam" id="3.30.70.330:FF:000029">
    <property type="entry name" value="U2 small nuclear ribonucleoprotein B"/>
    <property type="match status" value="1"/>
</dbReference>
<keyword evidence="1 2" id="KW-0694">RNA-binding</keyword>
<dbReference type="STRING" id="329885.A0A4U0V0M8"/>
<evidence type="ECO:0000256" key="1">
    <source>
        <dbReference type="ARBA" id="ARBA00022884"/>
    </source>
</evidence>
<dbReference type="Proteomes" id="UP000310066">
    <property type="component" value="Unassembled WGS sequence"/>
</dbReference>
<dbReference type="Gene3D" id="3.30.70.330">
    <property type="match status" value="2"/>
</dbReference>
<evidence type="ECO:0000256" key="2">
    <source>
        <dbReference type="PROSITE-ProRule" id="PRU00176"/>
    </source>
</evidence>
<name>A0A4U0V0M8_9PEZI</name>
<comment type="caution">
    <text evidence="5">The sequence shown here is derived from an EMBL/GenBank/DDBJ whole genome shotgun (WGS) entry which is preliminary data.</text>
</comment>
<accession>A0A4U0V0M8</accession>
<dbReference type="GO" id="GO:0003723">
    <property type="term" value="F:RNA binding"/>
    <property type="evidence" value="ECO:0007669"/>
    <property type="project" value="UniProtKB-UniRule"/>
</dbReference>
<reference evidence="5 6" key="1">
    <citation type="submission" date="2017-03" db="EMBL/GenBank/DDBJ databases">
        <title>Genomes of endolithic fungi from Antarctica.</title>
        <authorList>
            <person name="Coleine C."/>
            <person name="Masonjones S."/>
            <person name="Stajich J.E."/>
        </authorList>
    </citation>
    <scope>NUCLEOTIDE SEQUENCE [LARGE SCALE GENOMIC DNA]</scope>
    <source>
        <strain evidence="5 6">CCFEE 5311</strain>
    </source>
</reference>
<protein>
    <recommendedName>
        <fullName evidence="4">RRM domain-containing protein</fullName>
    </recommendedName>
</protein>
<dbReference type="InterPro" id="IPR012677">
    <property type="entry name" value="Nucleotide-bd_a/b_plait_sf"/>
</dbReference>
<dbReference type="InterPro" id="IPR035979">
    <property type="entry name" value="RBD_domain_sf"/>
</dbReference>
<organism evidence="5 6">
    <name type="scientific">Friedmanniomyces endolithicus</name>
    <dbReference type="NCBI Taxonomy" id="329885"/>
    <lineage>
        <taxon>Eukaryota</taxon>
        <taxon>Fungi</taxon>
        <taxon>Dikarya</taxon>
        <taxon>Ascomycota</taxon>
        <taxon>Pezizomycotina</taxon>
        <taxon>Dothideomycetes</taxon>
        <taxon>Dothideomycetidae</taxon>
        <taxon>Mycosphaerellales</taxon>
        <taxon>Teratosphaeriaceae</taxon>
        <taxon>Friedmanniomyces</taxon>
    </lineage>
</organism>
<sequence length="513" mass="58070">MVLRQARRGTRLQPWVPSTKTRQSQAQRSYIAHRTNKRSVLFLKLTIPTSVYVRSIDERVKIPILIETLREVFGEFGNVVDVIAKKSVKRKGQAFVIYDSEESAQDAIDDLQGFEIFGKQIYLEFARTRSDATVLKEEGDEGLESHKEHRLAEKERKQAIEAANAKPVKRVAAEELAERPAKSTKSAQAGGVVPDEYLPPNKVLLLRDLPEDYGQAGLTAIFSRFPGFKEVRTAPARPDIAFVEYEDEAGAIMAKEATGGMTLGDKAIRVTFQKQSLPADRLIDIYVGEMTPETKPFRVQQILLETMSDYFKSALQANAFAEGKEARLTFPEDSLNAWKVLMRWAFARTVPHWNDGRDDDGIDSGFELLLIDCWVLGDKYQIPAFQDEVMLELLYYYREEKIGFDVVKHGVAVTISGSALRRLLAEEVMTNNMEGGVTEDLNQFDGMHFLADFVTARERYDDTGTKGFFDRFGKERKATLEAGPGGTWDEYMVGEKLPCRAWKWESDQLGWGF</sequence>
<dbReference type="Pfam" id="PF00076">
    <property type="entry name" value="RRM_1"/>
    <property type="match status" value="2"/>
</dbReference>
<feature type="region of interest" description="Disordered" evidence="3">
    <location>
        <begin position="175"/>
        <end position="194"/>
    </location>
</feature>
<feature type="domain" description="RRM" evidence="4">
    <location>
        <begin position="49"/>
        <end position="128"/>
    </location>
</feature>
<dbReference type="CDD" id="cd12247">
    <property type="entry name" value="RRM2_U1A_like"/>
    <property type="match status" value="1"/>
</dbReference>
<dbReference type="PROSITE" id="PS50102">
    <property type="entry name" value="RRM"/>
    <property type="match status" value="2"/>
</dbReference>
<proteinExistence type="predicted"/>
<evidence type="ECO:0000259" key="4">
    <source>
        <dbReference type="PROSITE" id="PS50102"/>
    </source>
</evidence>